<comment type="caution">
    <text evidence="2">The sequence shown here is derived from an EMBL/GenBank/DDBJ whole genome shotgun (WGS) entry which is preliminary data.</text>
</comment>
<evidence type="ECO:0000256" key="1">
    <source>
        <dbReference type="SAM" id="MobiDB-lite"/>
    </source>
</evidence>
<gene>
    <name evidence="2" type="ORF">N7539_003134</name>
</gene>
<dbReference type="Pfam" id="PF20354">
    <property type="entry name" value="DUF6649"/>
    <property type="match status" value="1"/>
</dbReference>
<sequence>MARSDELPQHGRKRHADSDPDGAQPLAKRFGYLHIGNPFDAPPRDHLDGLNGNSPSRTSAASNSLPSSVATDTSGYGHSTVSSTSLASASTPSNGAFIDSDAMMLDDTPHTTYIHDLDRELADVDVADGLFSIHPIAAKMLSVPESVLSGPAQGKELVLYSDPSSLTVPREHDNVRKAIIESRARARERARSSQAVIDCPMSSLSNGDSVNSREPTKNDTQFTDDGDDGDDGDAMEIDLIS</sequence>
<feature type="compositionally biased region" description="Polar residues" evidence="1">
    <location>
        <begin position="51"/>
        <end position="77"/>
    </location>
</feature>
<dbReference type="RefSeq" id="XP_056792696.1">
    <property type="nucleotide sequence ID" value="XM_056932737.1"/>
</dbReference>
<accession>A0A9W9XG68</accession>
<name>A0A9W9XG68_9EURO</name>
<dbReference type="EMBL" id="JAPWDQ010000003">
    <property type="protein sequence ID" value="KAJ5491567.1"/>
    <property type="molecule type" value="Genomic_DNA"/>
</dbReference>
<dbReference type="Proteomes" id="UP001148312">
    <property type="component" value="Unassembled WGS sequence"/>
</dbReference>
<organism evidence="2 3">
    <name type="scientific">Penicillium diatomitis</name>
    <dbReference type="NCBI Taxonomy" id="2819901"/>
    <lineage>
        <taxon>Eukaryota</taxon>
        <taxon>Fungi</taxon>
        <taxon>Dikarya</taxon>
        <taxon>Ascomycota</taxon>
        <taxon>Pezizomycotina</taxon>
        <taxon>Eurotiomycetes</taxon>
        <taxon>Eurotiomycetidae</taxon>
        <taxon>Eurotiales</taxon>
        <taxon>Aspergillaceae</taxon>
        <taxon>Penicillium</taxon>
    </lineage>
</organism>
<protein>
    <submittedName>
        <fullName evidence="2">Uncharacterized protein</fullName>
    </submittedName>
</protein>
<reference evidence="2" key="2">
    <citation type="journal article" date="2023" name="IMA Fungus">
        <title>Comparative genomic study of the Penicillium genus elucidates a diverse pangenome and 15 lateral gene transfer events.</title>
        <authorList>
            <person name="Petersen C."/>
            <person name="Sorensen T."/>
            <person name="Nielsen M.R."/>
            <person name="Sondergaard T.E."/>
            <person name="Sorensen J.L."/>
            <person name="Fitzpatrick D.A."/>
            <person name="Frisvad J.C."/>
            <person name="Nielsen K.L."/>
        </authorList>
    </citation>
    <scope>NUCLEOTIDE SEQUENCE</scope>
    <source>
        <strain evidence="2">IBT 30728</strain>
    </source>
</reference>
<proteinExistence type="predicted"/>
<dbReference type="InterPro" id="IPR046591">
    <property type="entry name" value="DUF6649"/>
</dbReference>
<evidence type="ECO:0000313" key="3">
    <source>
        <dbReference type="Proteomes" id="UP001148312"/>
    </source>
</evidence>
<feature type="compositionally biased region" description="Acidic residues" evidence="1">
    <location>
        <begin position="222"/>
        <end position="241"/>
    </location>
</feature>
<feature type="region of interest" description="Disordered" evidence="1">
    <location>
        <begin position="1"/>
        <end position="92"/>
    </location>
</feature>
<keyword evidence="3" id="KW-1185">Reference proteome</keyword>
<evidence type="ECO:0000313" key="2">
    <source>
        <dbReference type="EMBL" id="KAJ5491567.1"/>
    </source>
</evidence>
<reference evidence="2" key="1">
    <citation type="submission" date="2022-12" db="EMBL/GenBank/DDBJ databases">
        <authorList>
            <person name="Petersen C."/>
        </authorList>
    </citation>
    <scope>NUCLEOTIDE SEQUENCE</scope>
    <source>
        <strain evidence="2">IBT 30728</strain>
    </source>
</reference>
<feature type="region of interest" description="Disordered" evidence="1">
    <location>
        <begin position="189"/>
        <end position="241"/>
    </location>
</feature>
<feature type="compositionally biased region" description="Low complexity" evidence="1">
    <location>
        <begin position="79"/>
        <end position="92"/>
    </location>
</feature>
<dbReference type="GeneID" id="81622986"/>
<feature type="compositionally biased region" description="Polar residues" evidence="1">
    <location>
        <begin position="202"/>
        <end position="221"/>
    </location>
</feature>
<dbReference type="AlphaFoldDB" id="A0A9W9XG68"/>